<keyword evidence="8 10" id="KW-1133">Transmembrane helix</keyword>
<dbReference type="Pfam" id="PF01061">
    <property type="entry name" value="ABC2_membrane"/>
    <property type="match status" value="1"/>
</dbReference>
<reference evidence="12 14" key="2">
    <citation type="journal article" date="2018" name="Plant J.">
        <title>The Physcomitrella patens chromosome-scale assembly reveals moss genome structure and evolution.</title>
        <authorList>
            <person name="Lang D."/>
            <person name="Ullrich K.K."/>
            <person name="Murat F."/>
            <person name="Fuchs J."/>
            <person name="Jenkins J."/>
            <person name="Haas F.B."/>
            <person name="Piednoel M."/>
            <person name="Gundlach H."/>
            <person name="Van Bel M."/>
            <person name="Meyberg R."/>
            <person name="Vives C."/>
            <person name="Morata J."/>
            <person name="Symeonidi A."/>
            <person name="Hiss M."/>
            <person name="Muchero W."/>
            <person name="Kamisugi Y."/>
            <person name="Saleh O."/>
            <person name="Blanc G."/>
            <person name="Decker E.L."/>
            <person name="van Gessel N."/>
            <person name="Grimwood J."/>
            <person name="Hayes R.D."/>
            <person name="Graham S.W."/>
            <person name="Gunter L.E."/>
            <person name="McDaniel S.F."/>
            <person name="Hoernstein S.N.W."/>
            <person name="Larsson A."/>
            <person name="Li F.W."/>
            <person name="Perroud P.F."/>
            <person name="Phillips J."/>
            <person name="Ranjan P."/>
            <person name="Rokshar D.S."/>
            <person name="Rothfels C.J."/>
            <person name="Schneider L."/>
            <person name="Shu S."/>
            <person name="Stevenson D.W."/>
            <person name="Thummler F."/>
            <person name="Tillich M."/>
            <person name="Villarreal Aguilar J.C."/>
            <person name="Widiez T."/>
            <person name="Wong G.K."/>
            <person name="Wymore A."/>
            <person name="Zhang Y."/>
            <person name="Zimmer A.D."/>
            <person name="Quatrano R.S."/>
            <person name="Mayer K.F.X."/>
            <person name="Goodstein D."/>
            <person name="Casacuberta J.M."/>
            <person name="Vandepoele K."/>
            <person name="Reski R."/>
            <person name="Cuming A.C."/>
            <person name="Tuskan G.A."/>
            <person name="Maumus F."/>
            <person name="Salse J."/>
            <person name="Schmutz J."/>
            <person name="Rensing S.A."/>
        </authorList>
    </citation>
    <scope>NUCLEOTIDE SEQUENCE [LARGE SCALE GENOMIC DNA]</scope>
    <source>
        <strain evidence="13 14">cv. Gransden 2004</strain>
    </source>
</reference>
<dbReference type="GO" id="GO:0016887">
    <property type="term" value="F:ATP hydrolysis activity"/>
    <property type="evidence" value="ECO:0007669"/>
    <property type="project" value="InterPro"/>
</dbReference>
<dbReference type="EnsemblPlants" id="Pp3c15_17010V3.1">
    <property type="protein sequence ID" value="Pp3c15_17010V3.1"/>
    <property type="gene ID" value="Pp3c15_17010"/>
</dbReference>
<dbReference type="InterPro" id="IPR027417">
    <property type="entry name" value="P-loop_NTPase"/>
</dbReference>
<evidence type="ECO:0000256" key="9">
    <source>
        <dbReference type="ARBA" id="ARBA00023136"/>
    </source>
</evidence>
<dbReference type="GO" id="GO:0022857">
    <property type="term" value="F:transmembrane transporter activity"/>
    <property type="evidence" value="ECO:0000318"/>
    <property type="project" value="GO_Central"/>
</dbReference>
<dbReference type="GeneID" id="112292470"/>
<feature type="transmembrane region" description="Helical" evidence="10">
    <location>
        <begin position="653"/>
        <end position="673"/>
    </location>
</feature>
<feature type="transmembrane region" description="Helical" evidence="10">
    <location>
        <begin position="420"/>
        <end position="441"/>
    </location>
</feature>
<reference evidence="13" key="3">
    <citation type="submission" date="2020-12" db="UniProtKB">
        <authorList>
            <consortium name="EnsemblPlants"/>
        </authorList>
    </citation>
    <scope>IDENTIFICATION</scope>
</reference>
<dbReference type="PANTHER" id="PTHR48042">
    <property type="entry name" value="ABC TRANSPORTER G FAMILY MEMBER 11"/>
    <property type="match status" value="1"/>
</dbReference>
<evidence type="ECO:0000313" key="13">
    <source>
        <dbReference type="EnsemblPlants" id="Pp3c15_17010V3.1"/>
    </source>
</evidence>
<dbReference type="PaxDb" id="3218-PP1S248_86V6.1"/>
<dbReference type="InterPro" id="IPR013525">
    <property type="entry name" value="ABC2_TM"/>
</dbReference>
<dbReference type="EnsemblPlants" id="Pp3c15_17010V3.2">
    <property type="protein sequence ID" value="Pp3c15_17010V3.2"/>
    <property type="gene ID" value="Pp3c15_17010"/>
</dbReference>
<dbReference type="AlphaFoldDB" id="A0A2K1JDG5"/>
<dbReference type="GO" id="GO:0005524">
    <property type="term" value="F:ATP binding"/>
    <property type="evidence" value="ECO:0007669"/>
    <property type="project" value="UniProtKB-KW"/>
</dbReference>
<keyword evidence="14" id="KW-1185">Reference proteome</keyword>
<dbReference type="Gene3D" id="3.40.50.300">
    <property type="entry name" value="P-loop containing nucleotide triphosphate hydrolases"/>
    <property type="match status" value="1"/>
</dbReference>
<dbReference type="KEGG" id="ppp:112292470"/>
<name>A0A2K1JDG5_PHYPA</name>
<feature type="domain" description="ABC transporter" evidence="11">
    <location>
        <begin position="66"/>
        <end position="309"/>
    </location>
</feature>
<dbReference type="CDD" id="cd03213">
    <property type="entry name" value="ABCG_EPDR"/>
    <property type="match status" value="1"/>
</dbReference>
<dbReference type="OrthoDB" id="66620at2759"/>
<keyword evidence="9 10" id="KW-0472">Membrane</keyword>
<comment type="similarity">
    <text evidence="2">Belongs to the ABC transporter superfamily. ABCG family. Eye pigment precursor importer (TC 3.A.1.204) subfamily.</text>
</comment>
<feature type="transmembrane region" description="Helical" evidence="10">
    <location>
        <begin position="491"/>
        <end position="521"/>
    </location>
</feature>
<dbReference type="Proteomes" id="UP000006727">
    <property type="component" value="Chromosome 15"/>
</dbReference>
<keyword evidence="5 10" id="KW-0812">Transmembrane</keyword>
<keyword evidence="3" id="KW-0813">Transport</keyword>
<feature type="transmembrane region" description="Helical" evidence="10">
    <location>
        <begin position="527"/>
        <end position="551"/>
    </location>
</feature>
<reference evidence="12 14" key="1">
    <citation type="journal article" date="2008" name="Science">
        <title>The Physcomitrella genome reveals evolutionary insights into the conquest of land by plants.</title>
        <authorList>
            <person name="Rensing S."/>
            <person name="Lang D."/>
            <person name="Zimmer A."/>
            <person name="Terry A."/>
            <person name="Salamov A."/>
            <person name="Shapiro H."/>
            <person name="Nishiyama T."/>
            <person name="Perroud P.-F."/>
            <person name="Lindquist E."/>
            <person name="Kamisugi Y."/>
            <person name="Tanahashi T."/>
            <person name="Sakakibara K."/>
            <person name="Fujita T."/>
            <person name="Oishi K."/>
            <person name="Shin-I T."/>
            <person name="Kuroki Y."/>
            <person name="Toyoda A."/>
            <person name="Suzuki Y."/>
            <person name="Hashimoto A."/>
            <person name="Yamaguchi K."/>
            <person name="Sugano A."/>
            <person name="Kohara Y."/>
            <person name="Fujiyama A."/>
            <person name="Anterola A."/>
            <person name="Aoki S."/>
            <person name="Ashton N."/>
            <person name="Barbazuk W.B."/>
            <person name="Barker E."/>
            <person name="Bennetzen J."/>
            <person name="Bezanilla M."/>
            <person name="Blankenship R."/>
            <person name="Cho S.H."/>
            <person name="Dutcher S."/>
            <person name="Estelle M."/>
            <person name="Fawcett J.A."/>
            <person name="Gundlach H."/>
            <person name="Hanada K."/>
            <person name="Heyl A."/>
            <person name="Hicks K.A."/>
            <person name="Hugh J."/>
            <person name="Lohr M."/>
            <person name="Mayer K."/>
            <person name="Melkozernov A."/>
            <person name="Murata T."/>
            <person name="Nelson D."/>
            <person name="Pils B."/>
            <person name="Prigge M."/>
            <person name="Reiss B."/>
            <person name="Renner T."/>
            <person name="Rombauts S."/>
            <person name="Rushton P."/>
            <person name="Sanderfoot A."/>
            <person name="Schween G."/>
            <person name="Shiu S.-H."/>
            <person name="Stueber K."/>
            <person name="Theodoulou F.L."/>
            <person name="Tu H."/>
            <person name="Van de Peer Y."/>
            <person name="Verrier P.J."/>
            <person name="Waters E."/>
            <person name="Wood A."/>
            <person name="Yang L."/>
            <person name="Cove D."/>
            <person name="Cuming A."/>
            <person name="Hasebe M."/>
            <person name="Lucas S."/>
            <person name="Mishler D.B."/>
            <person name="Reski R."/>
            <person name="Grigoriev I."/>
            <person name="Quatrano R.S."/>
            <person name="Boore J.L."/>
        </authorList>
    </citation>
    <scope>NUCLEOTIDE SEQUENCE [LARGE SCALE GENOMIC DNA]</scope>
    <source>
        <strain evidence="13 14">cv. Gransden 2004</strain>
    </source>
</reference>
<dbReference type="SMART" id="SM00382">
    <property type="entry name" value="AAA"/>
    <property type="match status" value="1"/>
</dbReference>
<dbReference type="GO" id="GO:0006950">
    <property type="term" value="P:response to stress"/>
    <property type="evidence" value="ECO:0007669"/>
    <property type="project" value="UniProtKB-ARBA"/>
</dbReference>
<accession>A0A2K1JDG5</accession>
<dbReference type="GO" id="GO:0055085">
    <property type="term" value="P:transmembrane transport"/>
    <property type="evidence" value="ECO:0000318"/>
    <property type="project" value="GO_Central"/>
</dbReference>
<sequence>MMSHDVSGSRHCRVNGVIGGNGASVMFREQKPLSPLTRPPPQGVSIGLPTRILQKKANEMDNCARLTWSRLWVSINNFKGEHQTVLHGVSGYAEPGEMLAIMGPSGSGKSTLLDSLAGRLSPNASLKGDILVNGRKKRLSYGMAAYVTQSDDLIGTLTVRETIYYSAQLRLSNDISPGERKAIVDSTIREMGLQDCADTPIGNWHIRGLSGGEKRRVSIGLEILTRPRILFLDEPTSGLDSASAYFVMTTLKNLSRDGRTVIASIHQPSSEVFDLFDNLFLLSSGQTIFFGEAASAHEHFAASGFPCPRLRNPSDHFLRTVNTDFDRVKSKIKGSFKHRDLEARNHELLNSIAAIEAVKVLVDSYVNSEYYVMALSRMHEINHIQGTILESGGSQAGFFRQCLTLTRRSYVNMSRDMGYYWLRLVIYIMLTVCIGSIYFNIGNEFSAIMGRAGCMSYVAGFLTFMSIGGFPSFVEDMKVFSRERLNGHYGVAAFVIGNSLSSLPFLFLISAVSGVIVYFMVQLHSGWVHFVYFVLMLFACVACVESLMMAVASVVPNFLMGIITGAGIQGVYMLVAGFFRLPNDLPKAVWKYPMSYIGFHTYALQGMYQNDFLGLTFKNFVLNGVSTGAPISGEHVVEQLYQIETRRSKWEDLAVVFGMVVGYRIIFFIMIKFSEKFGPKLRSKFINPLLAHFTTRSPAVSNTIQPLSLQPSPAHECYPLRYQQMPNEFTKIYASSYTA</sequence>
<protein>
    <recommendedName>
        <fullName evidence="11">ABC transporter domain-containing protein</fullName>
    </recommendedName>
</protein>
<dbReference type="PROSITE" id="PS00211">
    <property type="entry name" value="ABC_TRANSPORTER_1"/>
    <property type="match status" value="1"/>
</dbReference>
<dbReference type="InterPro" id="IPR052215">
    <property type="entry name" value="Plant_ABCG"/>
</dbReference>
<evidence type="ECO:0000313" key="14">
    <source>
        <dbReference type="Proteomes" id="UP000006727"/>
    </source>
</evidence>
<dbReference type="PANTHER" id="PTHR48042:SF11">
    <property type="entry name" value="ABC TRANSPORTER G FAMILY MEMBER 11"/>
    <property type="match status" value="1"/>
</dbReference>
<dbReference type="Pfam" id="PF00005">
    <property type="entry name" value="ABC_tran"/>
    <property type="match status" value="1"/>
</dbReference>
<keyword evidence="6" id="KW-0547">Nucleotide-binding</keyword>
<dbReference type="FunCoup" id="A0A2K1JDG5">
    <property type="interactions" value="109"/>
</dbReference>
<evidence type="ECO:0000313" key="12">
    <source>
        <dbReference type="EMBL" id="PNR39563.1"/>
    </source>
</evidence>
<dbReference type="GO" id="GO:0005886">
    <property type="term" value="C:plasma membrane"/>
    <property type="evidence" value="ECO:0000318"/>
    <property type="project" value="GO_Central"/>
</dbReference>
<dbReference type="InterPro" id="IPR017871">
    <property type="entry name" value="ABC_transporter-like_CS"/>
</dbReference>
<proteinExistence type="inferred from homology"/>
<dbReference type="FunFam" id="3.40.50.300:FF:000504">
    <property type="entry name" value="ABC transporter G family member 11"/>
    <property type="match status" value="1"/>
</dbReference>
<evidence type="ECO:0000256" key="10">
    <source>
        <dbReference type="SAM" id="Phobius"/>
    </source>
</evidence>
<dbReference type="InterPro" id="IPR003593">
    <property type="entry name" value="AAA+_ATPase"/>
</dbReference>
<feature type="transmembrane region" description="Helical" evidence="10">
    <location>
        <begin position="447"/>
        <end position="470"/>
    </location>
</feature>
<evidence type="ECO:0000256" key="5">
    <source>
        <dbReference type="ARBA" id="ARBA00022692"/>
    </source>
</evidence>
<evidence type="ECO:0000256" key="7">
    <source>
        <dbReference type="ARBA" id="ARBA00022840"/>
    </source>
</evidence>
<dbReference type="SUPFAM" id="SSF52540">
    <property type="entry name" value="P-loop containing nucleoside triphosphate hydrolases"/>
    <property type="match status" value="1"/>
</dbReference>
<evidence type="ECO:0000256" key="1">
    <source>
        <dbReference type="ARBA" id="ARBA00004141"/>
    </source>
</evidence>
<evidence type="ECO:0000256" key="6">
    <source>
        <dbReference type="ARBA" id="ARBA00022741"/>
    </source>
</evidence>
<evidence type="ECO:0000259" key="11">
    <source>
        <dbReference type="PROSITE" id="PS50893"/>
    </source>
</evidence>
<evidence type="ECO:0000256" key="8">
    <source>
        <dbReference type="ARBA" id="ARBA00022989"/>
    </source>
</evidence>
<comment type="subcellular location">
    <subcellularLocation>
        <location evidence="1">Membrane</location>
        <topology evidence="1">Multi-pass membrane protein</topology>
    </subcellularLocation>
</comment>
<dbReference type="EMBL" id="ABEU02000015">
    <property type="protein sequence ID" value="PNR39563.1"/>
    <property type="molecule type" value="Genomic_DNA"/>
</dbReference>
<feature type="transmembrane region" description="Helical" evidence="10">
    <location>
        <begin position="558"/>
        <end position="579"/>
    </location>
</feature>
<evidence type="ECO:0000256" key="4">
    <source>
        <dbReference type="ARBA" id="ARBA00022553"/>
    </source>
</evidence>
<dbReference type="GO" id="GO:0140359">
    <property type="term" value="F:ABC-type transporter activity"/>
    <property type="evidence" value="ECO:0007669"/>
    <property type="project" value="InterPro"/>
</dbReference>
<dbReference type="Gramene" id="Pp3c15_17010V3.1">
    <property type="protein sequence ID" value="Pp3c15_17010V3.1"/>
    <property type="gene ID" value="Pp3c15_17010"/>
</dbReference>
<dbReference type="InterPro" id="IPR003439">
    <property type="entry name" value="ABC_transporter-like_ATP-bd"/>
</dbReference>
<keyword evidence="4" id="KW-0597">Phosphoprotein</keyword>
<dbReference type="PROSITE" id="PS50893">
    <property type="entry name" value="ABC_TRANSPORTER_2"/>
    <property type="match status" value="1"/>
</dbReference>
<organism evidence="12">
    <name type="scientific">Physcomitrium patens</name>
    <name type="common">Spreading-leaved earth moss</name>
    <name type="synonym">Physcomitrella patens</name>
    <dbReference type="NCBI Taxonomy" id="3218"/>
    <lineage>
        <taxon>Eukaryota</taxon>
        <taxon>Viridiplantae</taxon>
        <taxon>Streptophyta</taxon>
        <taxon>Embryophyta</taxon>
        <taxon>Bryophyta</taxon>
        <taxon>Bryophytina</taxon>
        <taxon>Bryopsida</taxon>
        <taxon>Funariidae</taxon>
        <taxon>Funariales</taxon>
        <taxon>Funariaceae</taxon>
        <taxon>Physcomitrium</taxon>
    </lineage>
</organism>
<gene>
    <name evidence="13" type="primary">LOC112292470</name>
    <name evidence="12" type="ORF">PHYPA_019842</name>
</gene>
<evidence type="ECO:0000256" key="3">
    <source>
        <dbReference type="ARBA" id="ARBA00022448"/>
    </source>
</evidence>
<dbReference type="Gramene" id="Pp3c15_17010V3.2">
    <property type="protein sequence ID" value="Pp3c15_17010V3.2"/>
    <property type="gene ID" value="Pp3c15_17010"/>
</dbReference>
<evidence type="ECO:0000256" key="2">
    <source>
        <dbReference type="ARBA" id="ARBA00005814"/>
    </source>
</evidence>
<keyword evidence="7" id="KW-0067">ATP-binding</keyword>
<dbReference type="RefSeq" id="XP_024396767.1">
    <property type="nucleotide sequence ID" value="XM_024540999.2"/>
</dbReference>